<proteinExistence type="predicted"/>
<organism evidence="1 2">
    <name type="scientific">Takifugu flavidus</name>
    <name type="common">sansaifugu</name>
    <dbReference type="NCBI Taxonomy" id="433684"/>
    <lineage>
        <taxon>Eukaryota</taxon>
        <taxon>Metazoa</taxon>
        <taxon>Chordata</taxon>
        <taxon>Craniata</taxon>
        <taxon>Vertebrata</taxon>
        <taxon>Euteleostomi</taxon>
        <taxon>Actinopterygii</taxon>
        <taxon>Neopterygii</taxon>
        <taxon>Teleostei</taxon>
        <taxon>Neoteleostei</taxon>
        <taxon>Acanthomorphata</taxon>
        <taxon>Eupercaria</taxon>
        <taxon>Tetraodontiformes</taxon>
        <taxon>Tetradontoidea</taxon>
        <taxon>Tetraodontidae</taxon>
        <taxon>Takifugu</taxon>
    </lineage>
</organism>
<dbReference type="AlphaFoldDB" id="A0A5C6NAH4"/>
<accession>A0A5C6NAH4</accession>
<dbReference type="EMBL" id="RHFK02000015">
    <property type="protein sequence ID" value="TWW64484.1"/>
    <property type="molecule type" value="Genomic_DNA"/>
</dbReference>
<dbReference type="Proteomes" id="UP000324091">
    <property type="component" value="Chromosome 22"/>
</dbReference>
<keyword evidence="2" id="KW-1185">Reference proteome</keyword>
<gene>
    <name evidence="1" type="ORF">D4764_22G0001310</name>
</gene>
<comment type="caution">
    <text evidence="1">The sequence shown here is derived from an EMBL/GenBank/DDBJ whole genome shotgun (WGS) entry which is preliminary data.</text>
</comment>
<sequence>MSRSPRAASRRGALSVLPRTRCQTPLPPPSMRLLRGQPAEWRTSPPGCLHTCDCWSSEVLSQIRGRIPEPYTAPTVRS</sequence>
<name>A0A5C6NAH4_9TELE</name>
<evidence type="ECO:0000313" key="2">
    <source>
        <dbReference type="Proteomes" id="UP000324091"/>
    </source>
</evidence>
<evidence type="ECO:0000313" key="1">
    <source>
        <dbReference type="EMBL" id="TWW64484.1"/>
    </source>
</evidence>
<protein>
    <submittedName>
        <fullName evidence="1">Uncharacterized protein</fullName>
    </submittedName>
</protein>
<reference evidence="1 2" key="1">
    <citation type="submission" date="2019-04" db="EMBL/GenBank/DDBJ databases">
        <title>Chromosome genome assembly for Takifugu flavidus.</title>
        <authorList>
            <person name="Xiao S."/>
        </authorList>
    </citation>
    <scope>NUCLEOTIDE SEQUENCE [LARGE SCALE GENOMIC DNA]</scope>
    <source>
        <strain evidence="1">HTHZ2018</strain>
        <tissue evidence="1">Muscle</tissue>
    </source>
</reference>